<name>A0A5B8UW85_9SPHI</name>
<accession>A0A5B8UW85</accession>
<gene>
    <name evidence="1" type="ORF">FRZ54_12700</name>
</gene>
<sequence>MCSMENWDYYISGIWKEKINGNECITDVFLHTATNGFGKGVKTSKDEVVRLLDEGAKITTITWNYHLIQWRYGAKVEYGEADGETWLHTGPDASTFDDLESSIQMQYIMADMGVPSTSH</sequence>
<organism evidence="1 2">
    <name type="scientific">Mucilaginibacter ginsenosidivorans</name>
    <dbReference type="NCBI Taxonomy" id="398053"/>
    <lineage>
        <taxon>Bacteria</taxon>
        <taxon>Pseudomonadati</taxon>
        <taxon>Bacteroidota</taxon>
        <taxon>Sphingobacteriia</taxon>
        <taxon>Sphingobacteriales</taxon>
        <taxon>Sphingobacteriaceae</taxon>
        <taxon>Mucilaginibacter</taxon>
    </lineage>
</organism>
<dbReference type="AlphaFoldDB" id="A0A5B8UW85"/>
<keyword evidence="2" id="KW-1185">Reference proteome</keyword>
<dbReference type="EMBL" id="CP042436">
    <property type="protein sequence ID" value="QEC63397.1"/>
    <property type="molecule type" value="Genomic_DNA"/>
</dbReference>
<dbReference type="KEGG" id="mgin:FRZ54_12700"/>
<evidence type="ECO:0000313" key="2">
    <source>
        <dbReference type="Proteomes" id="UP000321479"/>
    </source>
</evidence>
<proteinExistence type="predicted"/>
<reference evidence="1 2" key="1">
    <citation type="journal article" date="2017" name="Curr. Microbiol.">
        <title>Mucilaginibacter ginsenosidivorans sp. nov., Isolated from Soil of Ginseng Field.</title>
        <authorList>
            <person name="Kim M.M."/>
            <person name="Siddiqi M.Z."/>
            <person name="Im W.T."/>
        </authorList>
    </citation>
    <scope>NUCLEOTIDE SEQUENCE [LARGE SCALE GENOMIC DNA]</scope>
    <source>
        <strain evidence="1 2">Gsoil 3017</strain>
    </source>
</reference>
<dbReference type="Proteomes" id="UP000321479">
    <property type="component" value="Chromosome"/>
</dbReference>
<protein>
    <submittedName>
        <fullName evidence="1">DUF3892 domain-containing protein</fullName>
    </submittedName>
</protein>
<evidence type="ECO:0000313" key="1">
    <source>
        <dbReference type="EMBL" id="QEC63397.1"/>
    </source>
</evidence>